<sequence>MAPTPAPTPTPETMPTLDATLVSKTIVPSVTNLYLGPNTLIKNTDNGGVQTTLPIVTSNAIYCNDLNILPGSTSSYILKADNLNIDINGNLTKVGTITSTGNSSFTGSVSAGSLSTTGSLLANSVTSTNGFTTTSGDFTTTNGTVSTKELQVSGTNLSVDSLVGTLNLKGTLTSTNVSIGNQTSVFQIDSSTGTLKTQGTITAAGNISTTGSAAITAAGALNGASLNISSNAFKVDNLGALTATNYSIDKDGNVTNNGNLNTKGSVKIANEKFIIDIDGNISKSGTINSKSIGVTGSLTTTEGINIGSNNTIVLSNNGSSYFTNSVNLGATPASGSSYPIMLNATDGKASFASNKAIINSDGSLSLLNGAMLLNSDGVKLGVNSTNGTTTNKIELNSSSGNAIFAGTASFANNNIILTSNGSATFADSITANGKLNILGLTTLSNGLNVTGASGLNGTATISGLLSANGGISVATNKFNVDISGNTNVAGTLSVAGAVTANSTLSVTGAVTTNSTLNVTGAATLSDSLAVTRDLSVNTNKFIVNAATGNTTVGGNLRVTSDAYFSNSQIQLKDDGSVYAKNYLKTDFAVTNYTPNDASNDTTTIIPANGVFNSTTNKYLTTQEYVDKAIFKQATRLNLITKDMDVQLANFNNFSKILAAMEGADGMNPLTTLNGIIDNVEDVKVSISDLLSGGYNSILVNCVPSIWGDGAAPELIPTPISNLYKEDGWFYGNMSLQSKINWYLPSYSGMKIKDITNLFMNNFLLSTTKIPKITIFTAPKNDSTDTVPGVFNAKIEYYFFDPTPTSVTAKKSCLYLIKSPKNSYSDKSNDFKCTYSITSNGSNLPVQTTFNTSTTFSNSFDTTIVKGEDNILTFAIETRESSIKDYMFILQNFNITTQNGTTQMLFQNSSVANDYLFKYFFKQHTDFSDVSLDSNNVVDKDNYNGYVSGILGNSIYPTSSVKAVSPESHIVNTTLKLNGIPITYDNQILLFESNITSVPLTCNLENKNDKVKIVTGLNTLVDAQGDYTGNVMLVSGDNFFTLTVTDQANDHSKQARFCAHVKSNDARLNAVSINSTPITLTAGTIPSNTKKTVPAGTTSVNVSVTTKSSLATFQVIGNTNLSTGDNTVTVKVVAEDSTVSNNTFVVHVLSDDTSLTTFTVNGGTVSNGSMVSLNAGTTSVSVVAVPTAQSSGAFTSISGVSGLVEGDNTLAVTVTAESGTVKTYNVTLHVLNNNSGLASITINGTSVDLGVSQFTFLSTTTSVNVVATPVSSKSSVEITGTTSNLQVGSNVMNVKVTTEQGTQRTYSYTLYKQSGDTILTSVYIGNQSLNFVNDQATITLSNYTPVSSIALTTTAHDSKSVLTYTLNSLPVTLSLGTINGLVYGTNILTITDTAEDVNVQKTYTVTINNFTNNPDLSHLTATYSDYPVVDLLSNTSVFLGNGLGASVDVTILAEPVDSHSSVTIDGVVGLNKTITVTNGSSRSVAVVVTGGDGTTLRTYNVSFSLPSSGSSDNSLSKFSYATSDSVYNLGYNDTIVDLDENDLTIHTITINRNTQGVIYFTVIPNDITTASIKYTIPVQDRSEVITLAANSLPADTLPEDYYGFGYFAKYGWSNTITVEITAQNGNVNTYHININMPTLSTAAPYLTSTSYLNYVNTNGIGSDNYYVDEAITFGTNNNLYMVTLVSKTTMDLYNRTENGTYAFTYNDNDVIKHYKNRDVICLIYNGSNWKHSSYKSNTIKYPIAVLYLSSSIENKYVTLSYKPVYSNDNSIIFTGLSCSNYLEQKSQYGVLSGNIDFKTYNSGQSYTLFIQNFNDSIFQRFSVTLANQEYVPFDNTLSNFLGYDTSYQYKKVQFINNINLNNRVNSVYYLKEELYGRKLHIIALLNYKDNYRAVYNLLRAYDTNGTTILNIDNIDFANVVLNGTTLEFTTSTGDKFVNKNTDWSPITSVNNNTYYDIKKVVPPN</sequence>
<dbReference type="InterPro" id="IPR025883">
    <property type="entry name" value="Cadherin-like_domain"/>
</dbReference>
<name>A0A6C0DHR9_9ZZZZ</name>
<dbReference type="Pfam" id="PF12733">
    <property type="entry name" value="Cadherin-like"/>
    <property type="match status" value="1"/>
</dbReference>
<reference evidence="2" key="1">
    <citation type="journal article" date="2020" name="Nature">
        <title>Giant virus diversity and host interactions through global metagenomics.</title>
        <authorList>
            <person name="Schulz F."/>
            <person name="Roux S."/>
            <person name="Paez-Espino D."/>
            <person name="Jungbluth S."/>
            <person name="Walsh D.A."/>
            <person name="Denef V.J."/>
            <person name="McMahon K.D."/>
            <person name="Konstantinidis K.T."/>
            <person name="Eloe-Fadrosh E.A."/>
            <person name="Kyrpides N.C."/>
            <person name="Woyke T."/>
        </authorList>
    </citation>
    <scope>NUCLEOTIDE SEQUENCE</scope>
    <source>
        <strain evidence="2">GVMAG-M-3300023174-182</strain>
    </source>
</reference>
<protein>
    <recommendedName>
        <fullName evidence="1">Cadherin-like beta-sandwich-like domain-containing protein</fullName>
    </recommendedName>
</protein>
<evidence type="ECO:0000313" key="2">
    <source>
        <dbReference type="EMBL" id="QHT15971.1"/>
    </source>
</evidence>
<feature type="domain" description="Cadherin-like beta-sandwich-like" evidence="1">
    <location>
        <begin position="1446"/>
        <end position="1502"/>
    </location>
</feature>
<accession>A0A6C0DHR9</accession>
<organism evidence="2">
    <name type="scientific">viral metagenome</name>
    <dbReference type="NCBI Taxonomy" id="1070528"/>
    <lineage>
        <taxon>unclassified sequences</taxon>
        <taxon>metagenomes</taxon>
        <taxon>organismal metagenomes</taxon>
    </lineage>
</organism>
<proteinExistence type="predicted"/>
<evidence type="ECO:0000259" key="1">
    <source>
        <dbReference type="Pfam" id="PF12733"/>
    </source>
</evidence>
<dbReference type="EMBL" id="MN739614">
    <property type="protein sequence ID" value="QHT15971.1"/>
    <property type="molecule type" value="Genomic_DNA"/>
</dbReference>